<comment type="caution">
    <text evidence="10">The sequence shown here is derived from an EMBL/GenBank/DDBJ whole genome shotgun (WGS) entry which is preliminary data.</text>
</comment>
<dbReference type="PROSITE" id="PS50110">
    <property type="entry name" value="RESPONSE_REGULATORY"/>
    <property type="match status" value="1"/>
</dbReference>
<keyword evidence="4 7" id="KW-0238">DNA-binding</keyword>
<keyword evidence="5" id="KW-0804">Transcription</keyword>
<dbReference type="Gene3D" id="3.40.50.2300">
    <property type="match status" value="1"/>
</dbReference>
<dbReference type="InterPro" id="IPR039420">
    <property type="entry name" value="WalR-like"/>
</dbReference>
<feature type="domain" description="OmpR/PhoB-type" evidence="9">
    <location>
        <begin position="124"/>
        <end position="222"/>
    </location>
</feature>
<dbReference type="RefSeq" id="WP_307409900.1">
    <property type="nucleotide sequence ID" value="NZ_JAUSUR010000006.1"/>
</dbReference>
<keyword evidence="11" id="KW-1185">Reference proteome</keyword>
<dbReference type="GO" id="GO:0003677">
    <property type="term" value="F:DNA binding"/>
    <property type="evidence" value="ECO:0007669"/>
    <property type="project" value="UniProtKB-KW"/>
</dbReference>
<dbReference type="InterPro" id="IPR011006">
    <property type="entry name" value="CheY-like_superfamily"/>
</dbReference>
<dbReference type="PROSITE" id="PS51755">
    <property type="entry name" value="OMPR_PHOB"/>
    <property type="match status" value="1"/>
</dbReference>
<evidence type="ECO:0000259" key="8">
    <source>
        <dbReference type="PROSITE" id="PS50110"/>
    </source>
</evidence>
<evidence type="ECO:0000256" key="2">
    <source>
        <dbReference type="ARBA" id="ARBA00023012"/>
    </source>
</evidence>
<evidence type="ECO:0000256" key="5">
    <source>
        <dbReference type="ARBA" id="ARBA00023163"/>
    </source>
</evidence>
<dbReference type="Pfam" id="PF00072">
    <property type="entry name" value="Response_reg"/>
    <property type="match status" value="1"/>
</dbReference>
<dbReference type="InterPro" id="IPR001789">
    <property type="entry name" value="Sig_transdc_resp-reg_receiver"/>
</dbReference>
<organism evidence="10 11">
    <name type="scientific">Breznakia pachnodae</name>
    <dbReference type="NCBI Taxonomy" id="265178"/>
    <lineage>
        <taxon>Bacteria</taxon>
        <taxon>Bacillati</taxon>
        <taxon>Bacillota</taxon>
        <taxon>Erysipelotrichia</taxon>
        <taxon>Erysipelotrichales</taxon>
        <taxon>Erysipelotrichaceae</taxon>
        <taxon>Breznakia</taxon>
    </lineage>
</organism>
<evidence type="ECO:0000256" key="7">
    <source>
        <dbReference type="PROSITE-ProRule" id="PRU01091"/>
    </source>
</evidence>
<accession>A0ABU0E6D4</accession>
<evidence type="ECO:0000256" key="6">
    <source>
        <dbReference type="PROSITE-ProRule" id="PRU00169"/>
    </source>
</evidence>
<dbReference type="InterPro" id="IPR036388">
    <property type="entry name" value="WH-like_DNA-bd_sf"/>
</dbReference>
<dbReference type="Gene3D" id="6.10.250.690">
    <property type="match status" value="1"/>
</dbReference>
<proteinExistence type="predicted"/>
<sequence length="223" mass="25260">MRLLIIEDNQELLSIMEESLRKAEFQVDTTVSGLEGEELAYANEYDAILLDLNLPDKDGLAILSFLRESNVNTPVLIITARYEVENRTAGLNLGADDYIVKPFQLSELHARIHAVIRRFYGRTQPDIKVGGLCVSPLRRSVSYQGKEIGLKPKEFDILEYLAYKYPDVATSESIAEHVYNNEFNPFSSVLRVHIAQLRRKVLEVAGVDLVKTVRGKGYQLCEK</sequence>
<evidence type="ECO:0000259" key="9">
    <source>
        <dbReference type="PROSITE" id="PS51755"/>
    </source>
</evidence>
<dbReference type="Proteomes" id="UP001230220">
    <property type="component" value="Unassembled WGS sequence"/>
</dbReference>
<evidence type="ECO:0000256" key="1">
    <source>
        <dbReference type="ARBA" id="ARBA00022553"/>
    </source>
</evidence>
<keyword evidence="2" id="KW-0902">Two-component regulatory system</keyword>
<gene>
    <name evidence="10" type="ORF">J2S15_003109</name>
</gene>
<feature type="domain" description="Response regulatory" evidence="8">
    <location>
        <begin position="2"/>
        <end position="116"/>
    </location>
</feature>
<dbReference type="Pfam" id="PF00486">
    <property type="entry name" value="Trans_reg_C"/>
    <property type="match status" value="1"/>
</dbReference>
<dbReference type="InterPro" id="IPR001867">
    <property type="entry name" value="OmpR/PhoB-type_DNA-bd"/>
</dbReference>
<dbReference type="PANTHER" id="PTHR48111">
    <property type="entry name" value="REGULATOR OF RPOS"/>
    <property type="match status" value="1"/>
</dbReference>
<evidence type="ECO:0000313" key="11">
    <source>
        <dbReference type="Proteomes" id="UP001230220"/>
    </source>
</evidence>
<dbReference type="SUPFAM" id="SSF52172">
    <property type="entry name" value="CheY-like"/>
    <property type="match status" value="1"/>
</dbReference>
<keyword evidence="1 6" id="KW-0597">Phosphoprotein</keyword>
<evidence type="ECO:0000313" key="10">
    <source>
        <dbReference type="EMBL" id="MDQ0362355.1"/>
    </source>
</evidence>
<dbReference type="CDD" id="cd00383">
    <property type="entry name" value="trans_reg_C"/>
    <property type="match status" value="1"/>
</dbReference>
<feature type="DNA-binding region" description="OmpR/PhoB-type" evidence="7">
    <location>
        <begin position="124"/>
        <end position="222"/>
    </location>
</feature>
<reference evidence="10 11" key="1">
    <citation type="submission" date="2023-07" db="EMBL/GenBank/DDBJ databases">
        <title>Genomic Encyclopedia of Type Strains, Phase IV (KMG-IV): sequencing the most valuable type-strain genomes for metagenomic binning, comparative biology and taxonomic classification.</title>
        <authorList>
            <person name="Goeker M."/>
        </authorList>
    </citation>
    <scope>NUCLEOTIDE SEQUENCE [LARGE SCALE GENOMIC DNA]</scope>
    <source>
        <strain evidence="10 11">DSM 16784</strain>
    </source>
</reference>
<dbReference type="CDD" id="cd17624">
    <property type="entry name" value="REC_OmpR_PmrA-like"/>
    <property type="match status" value="1"/>
</dbReference>
<dbReference type="SMART" id="SM00448">
    <property type="entry name" value="REC"/>
    <property type="match status" value="1"/>
</dbReference>
<dbReference type="PANTHER" id="PTHR48111:SF22">
    <property type="entry name" value="REGULATOR OF RPOS"/>
    <property type="match status" value="1"/>
</dbReference>
<keyword evidence="3" id="KW-0805">Transcription regulation</keyword>
<evidence type="ECO:0000256" key="4">
    <source>
        <dbReference type="ARBA" id="ARBA00023125"/>
    </source>
</evidence>
<dbReference type="SMART" id="SM00862">
    <property type="entry name" value="Trans_reg_C"/>
    <property type="match status" value="1"/>
</dbReference>
<protein>
    <submittedName>
        <fullName evidence="10">DNA-binding response OmpR family regulator</fullName>
    </submittedName>
</protein>
<name>A0ABU0E6D4_9FIRM</name>
<dbReference type="EMBL" id="JAUSUR010000006">
    <property type="protein sequence ID" value="MDQ0362355.1"/>
    <property type="molecule type" value="Genomic_DNA"/>
</dbReference>
<dbReference type="Gene3D" id="1.10.10.10">
    <property type="entry name" value="Winged helix-like DNA-binding domain superfamily/Winged helix DNA-binding domain"/>
    <property type="match status" value="1"/>
</dbReference>
<evidence type="ECO:0000256" key="3">
    <source>
        <dbReference type="ARBA" id="ARBA00023015"/>
    </source>
</evidence>
<feature type="modified residue" description="4-aspartylphosphate" evidence="6">
    <location>
        <position position="51"/>
    </location>
</feature>